<keyword evidence="1" id="KW-0812">Transmembrane</keyword>
<dbReference type="PROSITE" id="PS50850">
    <property type="entry name" value="MFS"/>
    <property type="match status" value="1"/>
</dbReference>
<reference evidence="3 4" key="1">
    <citation type="submission" date="2014-07" db="EMBL/GenBank/DDBJ databases">
        <title>Methanogenic archaea and the global carbon cycle.</title>
        <authorList>
            <person name="Henriksen J.R."/>
            <person name="Luke J."/>
            <person name="Reinhart S."/>
            <person name="Benedict M.N."/>
            <person name="Youngblut N.D."/>
            <person name="Metcalf M.E."/>
            <person name="Whitaker R.J."/>
            <person name="Metcalf W.W."/>
        </authorList>
    </citation>
    <scope>NUCLEOTIDE SEQUENCE [LARGE SCALE GENOMIC DNA]</scope>
    <source>
        <strain evidence="3 4">T4/M</strain>
    </source>
</reference>
<feature type="transmembrane region" description="Helical" evidence="1">
    <location>
        <begin position="366"/>
        <end position="384"/>
    </location>
</feature>
<dbReference type="PATRIC" id="fig|1434120.4.peg.818"/>
<evidence type="ECO:0000313" key="4">
    <source>
        <dbReference type="Proteomes" id="UP000033111"/>
    </source>
</evidence>
<dbReference type="InterPro" id="IPR011701">
    <property type="entry name" value="MFS"/>
</dbReference>
<feature type="transmembrane region" description="Helical" evidence="1">
    <location>
        <begin position="246"/>
        <end position="265"/>
    </location>
</feature>
<dbReference type="Pfam" id="PF07690">
    <property type="entry name" value="MFS_1"/>
    <property type="match status" value="1"/>
</dbReference>
<evidence type="ECO:0000259" key="2">
    <source>
        <dbReference type="PROSITE" id="PS50850"/>
    </source>
</evidence>
<feature type="domain" description="Major facilitator superfamily (MFS) profile" evidence="2">
    <location>
        <begin position="10"/>
        <end position="389"/>
    </location>
</feature>
<sequence>MPKSKLWTKDFVLIFIENLLAALNFYLLMIIVSGYAMNTFDSSPGEAGFSASIFIIGGLFARLFIGKWIGRIGHKKTLYSGVFLSLFMTLLYFGVNNVVILLAVRFLHGIAFGITTTATATIVANIIPAERKGEGIAYFGLSQILATAVGPFLGMFLSQHGSFSMIFTACTIASATGLLVLPFLSSLREMELTKEQLTIMKGFKFNNFFEPKVVPISIVCMFIFMCYSSVVSFLEVYSQEIHLMSAASFFFLVYAIIILISRPVIGRLFDLKGENSIMYPAILIFTTGMVLFSQAHHGYILLLSAALIGLGFGAIQSSTQAISVKITPQHRMGLANSTYFAFSDIGMGTGPLLVGLLVPFTGYRGMYTVVAVIGAICLLLYYLLHGKKAVNGKKAVYGKNKVSF</sequence>
<dbReference type="InterPro" id="IPR036259">
    <property type="entry name" value="MFS_trans_sf"/>
</dbReference>
<dbReference type="SUPFAM" id="SSF103473">
    <property type="entry name" value="MFS general substrate transporter"/>
    <property type="match status" value="1"/>
</dbReference>
<dbReference type="Proteomes" id="UP000033111">
    <property type="component" value="Chromosome"/>
</dbReference>
<dbReference type="AlphaFoldDB" id="A0A0E3L7U1"/>
<dbReference type="GeneID" id="24859416"/>
<gene>
    <name evidence="3" type="ORF">MSSIT_0642</name>
</gene>
<feature type="transmembrane region" description="Helical" evidence="1">
    <location>
        <begin position="339"/>
        <end position="360"/>
    </location>
</feature>
<dbReference type="HOGENOM" id="CLU_001265_10_13_2"/>
<keyword evidence="4" id="KW-1185">Reference proteome</keyword>
<protein>
    <submittedName>
        <fullName evidence="3">Transporter</fullName>
    </submittedName>
</protein>
<organism evidence="3 4">
    <name type="scientific">Methanosarcina siciliae T4/M</name>
    <dbReference type="NCBI Taxonomy" id="1434120"/>
    <lineage>
        <taxon>Archaea</taxon>
        <taxon>Methanobacteriati</taxon>
        <taxon>Methanobacteriota</taxon>
        <taxon>Stenosarchaea group</taxon>
        <taxon>Methanomicrobia</taxon>
        <taxon>Methanosarcinales</taxon>
        <taxon>Methanosarcinaceae</taxon>
        <taxon>Methanosarcina</taxon>
    </lineage>
</organism>
<feature type="transmembrane region" description="Helical" evidence="1">
    <location>
        <begin position="77"/>
        <end position="94"/>
    </location>
</feature>
<keyword evidence="1" id="KW-1133">Transmembrane helix</keyword>
<feature type="transmembrane region" description="Helical" evidence="1">
    <location>
        <begin position="47"/>
        <end position="65"/>
    </location>
</feature>
<feature type="transmembrane region" description="Helical" evidence="1">
    <location>
        <begin position="100"/>
        <end position="124"/>
    </location>
</feature>
<feature type="transmembrane region" description="Helical" evidence="1">
    <location>
        <begin position="136"/>
        <end position="157"/>
    </location>
</feature>
<evidence type="ECO:0000256" key="1">
    <source>
        <dbReference type="SAM" id="Phobius"/>
    </source>
</evidence>
<proteinExistence type="predicted"/>
<dbReference type="InterPro" id="IPR052714">
    <property type="entry name" value="MFS_Exporter"/>
</dbReference>
<dbReference type="KEGG" id="msw:MSSIT_0642"/>
<feature type="transmembrane region" description="Helical" evidence="1">
    <location>
        <begin position="213"/>
        <end position="234"/>
    </location>
</feature>
<feature type="transmembrane region" description="Helical" evidence="1">
    <location>
        <begin position="12"/>
        <end position="35"/>
    </location>
</feature>
<feature type="transmembrane region" description="Helical" evidence="1">
    <location>
        <begin position="277"/>
        <end position="293"/>
    </location>
</feature>
<keyword evidence="1" id="KW-0472">Membrane</keyword>
<dbReference type="GO" id="GO:0022857">
    <property type="term" value="F:transmembrane transporter activity"/>
    <property type="evidence" value="ECO:0007669"/>
    <property type="project" value="InterPro"/>
</dbReference>
<dbReference type="CDD" id="cd17489">
    <property type="entry name" value="MFS_YfcJ_like"/>
    <property type="match status" value="1"/>
</dbReference>
<evidence type="ECO:0000313" key="3">
    <source>
        <dbReference type="EMBL" id="AKB27361.1"/>
    </source>
</evidence>
<accession>A0A0E3L7U1</accession>
<name>A0A0E3L7U1_9EURY</name>
<dbReference type="EMBL" id="CP009506">
    <property type="protein sequence ID" value="AKB27361.1"/>
    <property type="molecule type" value="Genomic_DNA"/>
</dbReference>
<dbReference type="PANTHER" id="PTHR23531">
    <property type="entry name" value="QUINOLENE RESISTANCE PROTEIN NORA"/>
    <property type="match status" value="1"/>
</dbReference>
<dbReference type="InterPro" id="IPR020846">
    <property type="entry name" value="MFS_dom"/>
</dbReference>
<feature type="transmembrane region" description="Helical" evidence="1">
    <location>
        <begin position="299"/>
        <end position="318"/>
    </location>
</feature>
<dbReference type="Gene3D" id="1.20.1250.20">
    <property type="entry name" value="MFS general substrate transporter like domains"/>
    <property type="match status" value="1"/>
</dbReference>
<feature type="transmembrane region" description="Helical" evidence="1">
    <location>
        <begin position="163"/>
        <end position="184"/>
    </location>
</feature>
<dbReference type="RefSeq" id="WP_048170031.1">
    <property type="nucleotide sequence ID" value="NZ_CP009506.1"/>
</dbReference>
<dbReference type="PANTHER" id="PTHR23531:SF2">
    <property type="entry name" value="PERMEASE"/>
    <property type="match status" value="1"/>
</dbReference>